<dbReference type="PANTHER" id="PTHR48097">
    <property type="entry name" value="L-THREONINE ALDOLASE-RELATED"/>
    <property type="match status" value="1"/>
</dbReference>
<keyword evidence="7" id="KW-1185">Reference proteome</keyword>
<gene>
    <name evidence="6" type="ORF">SAMN04488128_102108</name>
</gene>
<keyword evidence="3" id="KW-0663">Pyridoxal phosphate</keyword>
<evidence type="ECO:0000259" key="5">
    <source>
        <dbReference type="Pfam" id="PF01212"/>
    </source>
</evidence>
<dbReference type="InterPro" id="IPR015424">
    <property type="entry name" value="PyrdxlP-dep_Trfase"/>
</dbReference>
<dbReference type="GO" id="GO:0006567">
    <property type="term" value="P:L-threonine catabolic process"/>
    <property type="evidence" value="ECO:0007669"/>
    <property type="project" value="TreeGrafter"/>
</dbReference>
<evidence type="ECO:0000256" key="3">
    <source>
        <dbReference type="ARBA" id="ARBA00022898"/>
    </source>
</evidence>
<dbReference type="Proteomes" id="UP000190367">
    <property type="component" value="Unassembled WGS sequence"/>
</dbReference>
<name>A0A1T4Q2E3_9BACT</name>
<keyword evidence="4" id="KW-0175">Coiled coil</keyword>
<protein>
    <submittedName>
        <fullName evidence="6">L-threonine aldolase</fullName>
    </submittedName>
</protein>
<dbReference type="InterPro" id="IPR015421">
    <property type="entry name" value="PyrdxlP-dep_Trfase_major"/>
</dbReference>
<dbReference type="GO" id="GO:0008732">
    <property type="term" value="F:L-allo-threonine aldolase activity"/>
    <property type="evidence" value="ECO:0007669"/>
    <property type="project" value="TreeGrafter"/>
</dbReference>
<dbReference type="GO" id="GO:0006545">
    <property type="term" value="P:glycine biosynthetic process"/>
    <property type="evidence" value="ECO:0007669"/>
    <property type="project" value="TreeGrafter"/>
</dbReference>
<comment type="similarity">
    <text evidence="2">Belongs to the threonine aldolase family.</text>
</comment>
<comment type="cofactor">
    <cofactor evidence="1">
        <name>pyridoxal 5'-phosphate</name>
        <dbReference type="ChEBI" id="CHEBI:597326"/>
    </cofactor>
</comment>
<reference evidence="7" key="1">
    <citation type="submission" date="2017-02" db="EMBL/GenBank/DDBJ databases">
        <authorList>
            <person name="Varghese N."/>
            <person name="Submissions S."/>
        </authorList>
    </citation>
    <scope>NUCLEOTIDE SEQUENCE [LARGE SCALE GENOMIC DNA]</scope>
    <source>
        <strain evidence="7">DSM 22224</strain>
    </source>
</reference>
<proteinExistence type="inferred from homology"/>
<dbReference type="PANTHER" id="PTHR48097:SF9">
    <property type="entry name" value="L-THREONINE ALDOLASE"/>
    <property type="match status" value="1"/>
</dbReference>
<accession>A0A1T4Q2E3</accession>
<dbReference type="InterPro" id="IPR001597">
    <property type="entry name" value="ArAA_b-elim_lyase/Thr_aldolase"/>
</dbReference>
<evidence type="ECO:0000313" key="7">
    <source>
        <dbReference type="Proteomes" id="UP000190367"/>
    </source>
</evidence>
<dbReference type="Gene3D" id="3.40.640.10">
    <property type="entry name" value="Type I PLP-dependent aspartate aminotransferase-like (Major domain)"/>
    <property type="match status" value="1"/>
</dbReference>
<dbReference type="RefSeq" id="WP_078668700.1">
    <property type="nucleotide sequence ID" value="NZ_FUWZ01000002.1"/>
</dbReference>
<feature type="domain" description="Aromatic amino acid beta-eliminating lyase/threonine aldolase" evidence="5">
    <location>
        <begin position="69"/>
        <end position="329"/>
    </location>
</feature>
<dbReference type="Pfam" id="PF01212">
    <property type="entry name" value="Beta_elim_lyase"/>
    <property type="match status" value="1"/>
</dbReference>
<dbReference type="STRING" id="634771.SAMN04488128_102108"/>
<sequence length="391" mass="43741">MRIDRRNFLRSSGLGVLPVCLPSVITRMAVRSTEKALPVNFIRDGLGLSMTETLDKLQEINRKKPIVPDFYGNDGTMDELLQLFQRLTGKEKAVYMPSGTMANQLAIRVLSGDNTKVFVQETSHVYRDEADAATALHGKRLIPLAPGEAYFTLEALQQSIAYHEEGELFKSGIGVVSIENPVRRCMGKTVPVAELRRISAWCREKGYKLHLDGARLHLAAAFAGVSVKEYASYFDTVFISLYKCVGAINGAVLCGDQAVMDKMEHQIKIHGGALYRNWHNSALALYYLEGLEERLRETAERARELMGQLNRLKGLKLTPFEHGSNCVEMAYGAGIDSVKLSNYLREKHQIVMRRSSEQGKSSLNFNETLLNRPVGEIVAAYREALSRKEIL</sequence>
<dbReference type="EMBL" id="FUWZ01000002">
    <property type="protein sequence ID" value="SJZ97378.1"/>
    <property type="molecule type" value="Genomic_DNA"/>
</dbReference>
<evidence type="ECO:0000313" key="6">
    <source>
        <dbReference type="EMBL" id="SJZ97378.1"/>
    </source>
</evidence>
<evidence type="ECO:0000256" key="1">
    <source>
        <dbReference type="ARBA" id="ARBA00001933"/>
    </source>
</evidence>
<evidence type="ECO:0000256" key="2">
    <source>
        <dbReference type="ARBA" id="ARBA00006966"/>
    </source>
</evidence>
<dbReference type="SUPFAM" id="SSF53383">
    <property type="entry name" value="PLP-dependent transferases"/>
    <property type="match status" value="1"/>
</dbReference>
<organism evidence="6 7">
    <name type="scientific">Chitinophaga eiseniae</name>
    <dbReference type="NCBI Taxonomy" id="634771"/>
    <lineage>
        <taxon>Bacteria</taxon>
        <taxon>Pseudomonadati</taxon>
        <taxon>Bacteroidota</taxon>
        <taxon>Chitinophagia</taxon>
        <taxon>Chitinophagales</taxon>
        <taxon>Chitinophagaceae</taxon>
        <taxon>Chitinophaga</taxon>
    </lineage>
</organism>
<dbReference type="GO" id="GO:0005829">
    <property type="term" value="C:cytosol"/>
    <property type="evidence" value="ECO:0007669"/>
    <property type="project" value="TreeGrafter"/>
</dbReference>
<dbReference type="OrthoDB" id="9774495at2"/>
<dbReference type="AlphaFoldDB" id="A0A1T4Q2E3"/>
<feature type="coiled-coil region" evidence="4">
    <location>
        <begin position="288"/>
        <end position="315"/>
    </location>
</feature>
<evidence type="ECO:0000256" key="4">
    <source>
        <dbReference type="SAM" id="Coils"/>
    </source>
</evidence>